<dbReference type="GO" id="GO:0005815">
    <property type="term" value="C:microtubule organizing center"/>
    <property type="evidence" value="ECO:0007669"/>
    <property type="project" value="TreeGrafter"/>
</dbReference>
<evidence type="ECO:0008006" key="6">
    <source>
        <dbReference type="Google" id="ProtNLM"/>
    </source>
</evidence>
<dbReference type="AlphaFoldDB" id="A0AAV9PJ38"/>
<dbReference type="GO" id="GO:0033063">
    <property type="term" value="C:Rad51B-Rad51C-Rad51D-XRCC2 complex"/>
    <property type="evidence" value="ECO:0007669"/>
    <property type="project" value="TreeGrafter"/>
</dbReference>
<feature type="region of interest" description="Disordered" evidence="3">
    <location>
        <begin position="144"/>
        <end position="197"/>
    </location>
</feature>
<name>A0AAV9PJ38_9PEZI</name>
<dbReference type="Proteomes" id="UP001337655">
    <property type="component" value="Unassembled WGS sequence"/>
</dbReference>
<organism evidence="4 5">
    <name type="scientific">Saxophila tyrrhenica</name>
    <dbReference type="NCBI Taxonomy" id="1690608"/>
    <lineage>
        <taxon>Eukaryota</taxon>
        <taxon>Fungi</taxon>
        <taxon>Dikarya</taxon>
        <taxon>Ascomycota</taxon>
        <taxon>Pezizomycotina</taxon>
        <taxon>Dothideomycetes</taxon>
        <taxon>Dothideomycetidae</taxon>
        <taxon>Mycosphaerellales</taxon>
        <taxon>Extremaceae</taxon>
        <taxon>Saxophila</taxon>
    </lineage>
</organism>
<dbReference type="GO" id="GO:0005657">
    <property type="term" value="C:replication fork"/>
    <property type="evidence" value="ECO:0007669"/>
    <property type="project" value="TreeGrafter"/>
</dbReference>
<dbReference type="GO" id="GO:0042148">
    <property type="term" value="P:DNA strand invasion"/>
    <property type="evidence" value="ECO:0007669"/>
    <property type="project" value="TreeGrafter"/>
</dbReference>
<evidence type="ECO:0000256" key="1">
    <source>
        <dbReference type="ARBA" id="ARBA00004123"/>
    </source>
</evidence>
<dbReference type="EMBL" id="JAVRRT010000003">
    <property type="protein sequence ID" value="KAK5173735.1"/>
    <property type="molecule type" value="Genomic_DNA"/>
</dbReference>
<dbReference type="GO" id="GO:0007131">
    <property type="term" value="P:reciprocal meiotic recombination"/>
    <property type="evidence" value="ECO:0007669"/>
    <property type="project" value="TreeGrafter"/>
</dbReference>
<dbReference type="GO" id="GO:0000724">
    <property type="term" value="P:double-strand break repair via homologous recombination"/>
    <property type="evidence" value="ECO:0007669"/>
    <property type="project" value="TreeGrafter"/>
</dbReference>
<sequence length="338" mass="36088">MAMPAEPILASALWQPAQAKGDCGSKPLHSRLSATGVKELEDVLGRCLGPGQVTCVSAEPGSGERELCEAIVTAHLLSSTHTTVTVVDTGSFSDIRKIYQSVTSRFQGGANASKEALRVLDRLKIMKVFDFEGLTDAISELRQSLEEPRRAPTVGIRPHSGPKGTIGDSEDEDEMLDIESPSNQPAKQARPNPVPAPQAHGLVLIDNLPQVIGPLLKSNYAHGQALLMSFTRSLSHLSSTHGLCTAIVNGTASSAKTKEESPSAFSSCAVRPLLGKAFTHLLDTHLLVHRTLKRSREARNDPSGEVSVVEILQDRNGNGVGRWAAFTIDPTGNLKGLE</sequence>
<gene>
    <name evidence="4" type="ORF">LTR77_002416</name>
</gene>
<evidence type="ECO:0000256" key="3">
    <source>
        <dbReference type="SAM" id="MobiDB-lite"/>
    </source>
</evidence>
<feature type="compositionally biased region" description="Acidic residues" evidence="3">
    <location>
        <begin position="168"/>
        <end position="177"/>
    </location>
</feature>
<accession>A0AAV9PJ38</accession>
<dbReference type="Gene3D" id="3.40.50.300">
    <property type="entry name" value="P-loop containing nucleotide triphosphate hydrolases"/>
    <property type="match status" value="1"/>
</dbReference>
<dbReference type="GO" id="GO:0000400">
    <property type="term" value="F:four-way junction DNA binding"/>
    <property type="evidence" value="ECO:0007669"/>
    <property type="project" value="TreeGrafter"/>
</dbReference>
<dbReference type="RefSeq" id="XP_064662430.1">
    <property type="nucleotide sequence ID" value="XM_064799675.1"/>
</dbReference>
<dbReference type="PANTHER" id="PTHR46457">
    <property type="entry name" value="DNA REPAIR PROTEIN RAD51 HOMOLOG 4"/>
    <property type="match status" value="1"/>
</dbReference>
<evidence type="ECO:0000313" key="5">
    <source>
        <dbReference type="Proteomes" id="UP001337655"/>
    </source>
</evidence>
<protein>
    <recommendedName>
        <fullName evidence="6">DNA recombination and repair protein Rad51-like C-terminal domain-containing protein</fullName>
    </recommendedName>
</protein>
<keyword evidence="5" id="KW-1185">Reference proteome</keyword>
<reference evidence="4 5" key="1">
    <citation type="submission" date="2023-08" db="EMBL/GenBank/DDBJ databases">
        <title>Black Yeasts Isolated from many extreme environments.</title>
        <authorList>
            <person name="Coleine C."/>
            <person name="Stajich J.E."/>
            <person name="Selbmann L."/>
        </authorList>
    </citation>
    <scope>NUCLEOTIDE SEQUENCE [LARGE SCALE GENOMIC DNA]</scope>
    <source>
        <strain evidence="4 5">CCFEE 5935</strain>
    </source>
</reference>
<dbReference type="GO" id="GO:0000723">
    <property type="term" value="P:telomere maintenance"/>
    <property type="evidence" value="ECO:0007669"/>
    <property type="project" value="TreeGrafter"/>
</dbReference>
<comment type="caution">
    <text evidence="4">The sequence shown here is derived from an EMBL/GenBank/DDBJ whole genome shotgun (WGS) entry which is preliminary data.</text>
</comment>
<comment type="subcellular location">
    <subcellularLocation>
        <location evidence="1">Nucleus</location>
    </subcellularLocation>
</comment>
<dbReference type="GeneID" id="89923763"/>
<dbReference type="PANTHER" id="PTHR46457:SF1">
    <property type="entry name" value="DNA REPAIR PROTEIN RAD51 HOMOLOG 4"/>
    <property type="match status" value="1"/>
</dbReference>
<keyword evidence="2" id="KW-0539">Nucleus</keyword>
<dbReference type="InterPro" id="IPR027417">
    <property type="entry name" value="P-loop_NTPase"/>
</dbReference>
<dbReference type="GO" id="GO:0008094">
    <property type="term" value="F:ATP-dependent activity, acting on DNA"/>
    <property type="evidence" value="ECO:0007669"/>
    <property type="project" value="TreeGrafter"/>
</dbReference>
<dbReference type="SUPFAM" id="SSF52540">
    <property type="entry name" value="P-loop containing nucleoside triphosphate hydrolases"/>
    <property type="match status" value="1"/>
</dbReference>
<dbReference type="InterPro" id="IPR051988">
    <property type="entry name" value="HRR_RAD51_Paralog"/>
</dbReference>
<proteinExistence type="predicted"/>
<evidence type="ECO:0000313" key="4">
    <source>
        <dbReference type="EMBL" id="KAK5173735.1"/>
    </source>
</evidence>
<dbReference type="GO" id="GO:0003697">
    <property type="term" value="F:single-stranded DNA binding"/>
    <property type="evidence" value="ECO:0007669"/>
    <property type="project" value="TreeGrafter"/>
</dbReference>
<evidence type="ECO:0000256" key="2">
    <source>
        <dbReference type="ARBA" id="ARBA00023242"/>
    </source>
</evidence>